<dbReference type="PANTHER" id="PTHR23092">
    <property type="entry name" value="POLY(A) RNA POLYMERASE"/>
    <property type="match status" value="1"/>
</dbReference>
<evidence type="ECO:0000256" key="4">
    <source>
        <dbReference type="ARBA" id="ARBA00022679"/>
    </source>
</evidence>
<comment type="cofactor">
    <cofactor evidence="1">
        <name>Mn(2+)</name>
        <dbReference type="ChEBI" id="CHEBI:29035"/>
    </cofactor>
</comment>
<dbReference type="Gene3D" id="3.30.460.10">
    <property type="entry name" value="Beta Polymerase, domain 2"/>
    <property type="match status" value="1"/>
</dbReference>
<feature type="region of interest" description="Disordered" evidence="7">
    <location>
        <begin position="1"/>
        <end position="25"/>
    </location>
</feature>
<dbReference type="EMBL" id="BDGG01000016">
    <property type="protein sequence ID" value="GAV07995.1"/>
    <property type="molecule type" value="Genomic_DNA"/>
</dbReference>
<dbReference type="FunFam" id="3.30.460.10:FF:000006">
    <property type="entry name" value="non-canonical poly(A) RNA polymerase PAPD5"/>
    <property type="match status" value="1"/>
</dbReference>
<dbReference type="SUPFAM" id="SSF81301">
    <property type="entry name" value="Nucleotidyltransferase"/>
    <property type="match status" value="1"/>
</dbReference>
<evidence type="ECO:0000259" key="8">
    <source>
        <dbReference type="Pfam" id="PF03828"/>
    </source>
</evidence>
<dbReference type="InterPro" id="IPR054708">
    <property type="entry name" value="MTPAP-like_central"/>
</dbReference>
<dbReference type="GO" id="GO:0005730">
    <property type="term" value="C:nucleolus"/>
    <property type="evidence" value="ECO:0007669"/>
    <property type="project" value="TreeGrafter"/>
</dbReference>
<dbReference type="EC" id="2.7.7.19" evidence="3"/>
<dbReference type="SUPFAM" id="SSF81631">
    <property type="entry name" value="PAP/OAS1 substrate-binding domain"/>
    <property type="match status" value="1"/>
</dbReference>
<name>A0A1D1W3B5_RAMVA</name>
<accession>A0A1D1W3B5</accession>
<evidence type="ECO:0000259" key="9">
    <source>
        <dbReference type="Pfam" id="PF22600"/>
    </source>
</evidence>
<sequence length="381" mass="43061">MDSAGRTFRTGHQKSTPKSHQPAREYVKKMKPVQLEWRSESQLASIASRAATNTTPWIKEGRQYSPGMIGLHEEVKDCYEWIKPTAAEARMRQKVIGEVTQVIKNLYPYVNIQVFGSFRTGLYLSSSDIDLVVFGKWPQLPLQTIADACVQAKLCRFADVKVVDKAFVPLLKLTMLESGAKVDISFNMTNGINNVALIKSYVETYPSCLPPLFLLLKQFLVYRDLNEVYTGGVSSYALILMIVSFLQKHQRDHSKDGSEPNLGVLLLEFLEFYGRTFNYAQATICLLDGGSYISKKMMQQKMTPGHTPGMLSIEDPIQPGHDVCRSCYGALSMKQAFEYAFVHLQRAVLSNTKSEKTGMLHHILGVHADEVKFREWVNSQW</sequence>
<evidence type="ECO:0000256" key="6">
    <source>
        <dbReference type="ARBA" id="ARBA00022842"/>
    </source>
</evidence>
<dbReference type="InterPro" id="IPR045862">
    <property type="entry name" value="Trf4-like"/>
</dbReference>
<evidence type="ECO:0000313" key="10">
    <source>
        <dbReference type="EMBL" id="GAV07995.1"/>
    </source>
</evidence>
<dbReference type="GO" id="GO:0003729">
    <property type="term" value="F:mRNA binding"/>
    <property type="evidence" value="ECO:0007669"/>
    <property type="project" value="TreeGrafter"/>
</dbReference>
<dbReference type="Pfam" id="PF03828">
    <property type="entry name" value="PAP_assoc"/>
    <property type="match status" value="1"/>
</dbReference>
<keyword evidence="11" id="KW-1185">Reference proteome</keyword>
<comment type="caution">
    <text evidence="10">The sequence shown here is derived from an EMBL/GenBank/DDBJ whole genome shotgun (WGS) entry which is preliminary data.</text>
</comment>
<dbReference type="GO" id="GO:0046872">
    <property type="term" value="F:metal ion binding"/>
    <property type="evidence" value="ECO:0007669"/>
    <property type="project" value="UniProtKB-KW"/>
</dbReference>
<keyword evidence="6" id="KW-0460">Magnesium</keyword>
<reference evidence="10 11" key="1">
    <citation type="journal article" date="2016" name="Nat. Commun.">
        <title>Extremotolerant tardigrade genome and improved radiotolerance of human cultured cells by tardigrade-unique protein.</title>
        <authorList>
            <person name="Hashimoto T."/>
            <person name="Horikawa D.D."/>
            <person name="Saito Y."/>
            <person name="Kuwahara H."/>
            <person name="Kozuka-Hata H."/>
            <person name="Shin-I T."/>
            <person name="Minakuchi Y."/>
            <person name="Ohishi K."/>
            <person name="Motoyama A."/>
            <person name="Aizu T."/>
            <person name="Enomoto A."/>
            <person name="Kondo K."/>
            <person name="Tanaka S."/>
            <person name="Hara Y."/>
            <person name="Koshikawa S."/>
            <person name="Sagara H."/>
            <person name="Miura T."/>
            <person name="Yokobori S."/>
            <person name="Miyagawa K."/>
            <person name="Suzuki Y."/>
            <person name="Kubo T."/>
            <person name="Oyama M."/>
            <person name="Kohara Y."/>
            <person name="Fujiyama A."/>
            <person name="Arakawa K."/>
            <person name="Katayama T."/>
            <person name="Toyoda A."/>
            <person name="Kunieda T."/>
        </authorList>
    </citation>
    <scope>NUCLEOTIDE SEQUENCE [LARGE SCALE GENOMIC DNA]</scope>
    <source>
        <strain evidence="10 11">YOKOZUNA-1</strain>
    </source>
</reference>
<evidence type="ECO:0000256" key="5">
    <source>
        <dbReference type="ARBA" id="ARBA00022723"/>
    </source>
</evidence>
<evidence type="ECO:0000256" key="2">
    <source>
        <dbReference type="ARBA" id="ARBA00008593"/>
    </source>
</evidence>
<dbReference type="Gene3D" id="1.10.1410.10">
    <property type="match status" value="1"/>
</dbReference>
<dbReference type="GO" id="GO:1990817">
    <property type="term" value="F:poly(A) RNA polymerase activity"/>
    <property type="evidence" value="ECO:0007669"/>
    <property type="project" value="UniProtKB-EC"/>
</dbReference>
<dbReference type="Pfam" id="PF22600">
    <property type="entry name" value="MTPAP-like_central"/>
    <property type="match status" value="1"/>
</dbReference>
<keyword evidence="4" id="KW-0808">Transferase</keyword>
<keyword evidence="5" id="KW-0479">Metal-binding</keyword>
<dbReference type="OrthoDB" id="273917at2759"/>
<evidence type="ECO:0000256" key="7">
    <source>
        <dbReference type="SAM" id="MobiDB-lite"/>
    </source>
</evidence>
<dbReference type="InterPro" id="IPR043519">
    <property type="entry name" value="NT_sf"/>
</dbReference>
<dbReference type="GO" id="GO:0031123">
    <property type="term" value="P:RNA 3'-end processing"/>
    <property type="evidence" value="ECO:0007669"/>
    <property type="project" value="TreeGrafter"/>
</dbReference>
<organism evidence="10 11">
    <name type="scientific">Ramazzottius varieornatus</name>
    <name type="common">Water bear</name>
    <name type="synonym">Tardigrade</name>
    <dbReference type="NCBI Taxonomy" id="947166"/>
    <lineage>
        <taxon>Eukaryota</taxon>
        <taxon>Metazoa</taxon>
        <taxon>Ecdysozoa</taxon>
        <taxon>Tardigrada</taxon>
        <taxon>Eutardigrada</taxon>
        <taxon>Parachela</taxon>
        <taxon>Hypsibioidea</taxon>
        <taxon>Ramazzottiidae</taxon>
        <taxon>Ramazzottius</taxon>
    </lineage>
</organism>
<feature type="domain" description="Poly(A) RNA polymerase mitochondrial-like central palm" evidence="9">
    <location>
        <begin position="71"/>
        <end position="202"/>
    </location>
</feature>
<feature type="domain" description="PAP-associated" evidence="8">
    <location>
        <begin position="261"/>
        <end position="321"/>
    </location>
</feature>
<dbReference type="STRING" id="947166.A0A1D1W3B5"/>
<evidence type="ECO:0000256" key="3">
    <source>
        <dbReference type="ARBA" id="ARBA00012388"/>
    </source>
</evidence>
<evidence type="ECO:0000313" key="11">
    <source>
        <dbReference type="Proteomes" id="UP000186922"/>
    </source>
</evidence>
<protein>
    <recommendedName>
        <fullName evidence="3">polynucleotide adenylyltransferase</fullName>
        <ecNumber evidence="3">2.7.7.19</ecNumber>
    </recommendedName>
</protein>
<dbReference type="Proteomes" id="UP000186922">
    <property type="component" value="Unassembled WGS sequence"/>
</dbReference>
<gene>
    <name evidence="10" type="primary">RvY_17761-1</name>
    <name evidence="10" type="synonym">RvY_17761.1</name>
    <name evidence="10" type="ORF">RvY_17761</name>
</gene>
<comment type="similarity">
    <text evidence="2">Belongs to the DNA polymerase type-B-like family.</text>
</comment>
<dbReference type="PANTHER" id="PTHR23092:SF15">
    <property type="entry name" value="INACTIVE NON-CANONICAL POLY(A) RNA POLYMERASE PROTEIN TRF4-2-RELATED"/>
    <property type="match status" value="1"/>
</dbReference>
<dbReference type="CDD" id="cd05402">
    <property type="entry name" value="NT_PAP_TUTase"/>
    <property type="match status" value="1"/>
</dbReference>
<dbReference type="FunFam" id="1.10.1410.10:FF:000003">
    <property type="entry name" value="non-canonical poly(A) RNA polymerase PAPD7"/>
    <property type="match status" value="1"/>
</dbReference>
<dbReference type="InterPro" id="IPR002058">
    <property type="entry name" value="PAP_assoc"/>
</dbReference>
<dbReference type="GO" id="GO:0043634">
    <property type="term" value="P:polyadenylation-dependent ncRNA catabolic process"/>
    <property type="evidence" value="ECO:0007669"/>
    <property type="project" value="TreeGrafter"/>
</dbReference>
<evidence type="ECO:0000256" key="1">
    <source>
        <dbReference type="ARBA" id="ARBA00001936"/>
    </source>
</evidence>
<dbReference type="GO" id="GO:0031499">
    <property type="term" value="C:TRAMP complex"/>
    <property type="evidence" value="ECO:0007669"/>
    <property type="project" value="TreeGrafter"/>
</dbReference>
<dbReference type="AlphaFoldDB" id="A0A1D1W3B5"/>
<proteinExistence type="inferred from homology"/>